<dbReference type="KEGG" id="xpo:XPG1_3239"/>
<reference evidence="2 3" key="1">
    <citation type="submission" date="2013-07" db="EMBL/GenBank/DDBJ databases">
        <authorList>
            <person name="Genoscope - CEA"/>
        </authorList>
    </citation>
    <scope>NUCLEOTIDE SEQUENCE [LARGE SCALE GENOMIC DNA]</scope>
    <source>
        <strain evidence="2 3">G6</strain>
    </source>
</reference>
<sequence>MLLSHYVTLEIFYWLNIIRFGELIICLTSEYYSSTAIILTFYTVIVGCPFLFHLI</sequence>
<keyword evidence="1" id="KW-0812">Transmembrane</keyword>
<dbReference type="EMBL" id="FO704551">
    <property type="protein sequence ID" value="CDG22875.1"/>
    <property type="molecule type" value="Genomic_DNA"/>
</dbReference>
<organism evidence="2 3">
    <name type="scientific">Xenorhabdus poinarii G6</name>
    <dbReference type="NCBI Taxonomy" id="1354304"/>
    <lineage>
        <taxon>Bacteria</taxon>
        <taxon>Pseudomonadati</taxon>
        <taxon>Pseudomonadota</taxon>
        <taxon>Gammaproteobacteria</taxon>
        <taxon>Enterobacterales</taxon>
        <taxon>Morganellaceae</taxon>
        <taxon>Xenorhabdus</taxon>
    </lineage>
</organism>
<keyword evidence="3" id="KW-1185">Reference proteome</keyword>
<protein>
    <submittedName>
        <fullName evidence="2">Uncharacterized protein</fullName>
    </submittedName>
</protein>
<proteinExistence type="predicted"/>
<dbReference type="STRING" id="1354304.XPG1_3239"/>
<name>A0A068R9M6_9GAMM</name>
<evidence type="ECO:0000313" key="3">
    <source>
        <dbReference type="Proteomes" id="UP000032735"/>
    </source>
</evidence>
<evidence type="ECO:0000256" key="1">
    <source>
        <dbReference type="SAM" id="Phobius"/>
    </source>
</evidence>
<evidence type="ECO:0000313" key="2">
    <source>
        <dbReference type="EMBL" id="CDG22875.1"/>
    </source>
</evidence>
<keyword evidence="1" id="KW-0472">Membrane</keyword>
<dbReference type="HOGENOM" id="CLU_3031517_0_0_6"/>
<dbReference type="Proteomes" id="UP000032735">
    <property type="component" value="Chromosome"/>
</dbReference>
<feature type="transmembrane region" description="Helical" evidence="1">
    <location>
        <begin position="31"/>
        <end position="52"/>
    </location>
</feature>
<gene>
    <name evidence="2" type="ORF">XPG1_3239</name>
</gene>
<dbReference type="AlphaFoldDB" id="A0A068R9M6"/>
<keyword evidence="1" id="KW-1133">Transmembrane helix</keyword>
<accession>A0A068R9M6</accession>